<dbReference type="AlphaFoldDB" id="A0AAU6SRM2"/>
<dbReference type="InterPro" id="IPR029074">
    <property type="entry name" value="Imm49"/>
</dbReference>
<gene>
    <name evidence="1" type="ORF">MRN70_15565</name>
</gene>
<dbReference type="EMBL" id="CP095339">
    <property type="protein sequence ID" value="XAG22662.1"/>
    <property type="molecule type" value="Genomic_DNA"/>
</dbReference>
<dbReference type="Pfam" id="PF15575">
    <property type="entry name" value="Imm49"/>
    <property type="match status" value="1"/>
</dbReference>
<accession>A0AAU6SRM2</accession>
<evidence type="ECO:0000313" key="1">
    <source>
        <dbReference type="EMBL" id="XAG22662.1"/>
    </source>
</evidence>
<sequence length="323" mass="37431">MRTPFRFILSLLGRANSHEATEVITGADETKVVSNEPVMKSALKTHIKNLEGEQRVYDATLESFIKTNQFSLSIAEKNCFGFETGYRDLCKLFAIGHYLPSVADSEVVEHFFSAQQYAILWLRQMNQPKGEFIPFQYQGVDFAIPAQGRTEYIQSLDWLDMLYLTIVTGRNEDLNLLIELLHKGQVAWRSEQGRYHLEIVLHMLGLQASCDITDLINRFIAHIQREGQTPKERIPSYHGITVTLGFFDVMQAIHQQDQVAYNLSMHRALDMHKEWWTHDKDFKTDPKGYISLHLLTAAKYAYEKYGYTLDVKSDYIPSYLYQR</sequence>
<organism evidence="1">
    <name type="scientific">bacterium 19PA01SH03</name>
    <dbReference type="NCBI Taxonomy" id="2920705"/>
    <lineage>
        <taxon>Bacteria</taxon>
    </lineage>
</organism>
<reference evidence="1" key="1">
    <citation type="submission" date="2022-03" db="EMBL/GenBank/DDBJ databases">
        <title>Sea Food Isolates.</title>
        <authorList>
            <person name="Li c."/>
        </authorList>
    </citation>
    <scope>NUCLEOTIDE SEQUENCE</scope>
    <source>
        <strain evidence="1">19PA01SH03</strain>
    </source>
</reference>
<name>A0AAU6SRM2_UNCXX</name>
<protein>
    <submittedName>
        <fullName evidence="1">Immunity 49 family protein</fullName>
    </submittedName>
</protein>
<proteinExistence type="predicted"/>